<evidence type="ECO:0000313" key="3">
    <source>
        <dbReference type="EMBL" id="GAA2593764.1"/>
    </source>
</evidence>
<organism evidence="3 4">
    <name type="scientific">Streptomyces axinellae</name>
    <dbReference type="NCBI Taxonomy" id="552788"/>
    <lineage>
        <taxon>Bacteria</taxon>
        <taxon>Bacillati</taxon>
        <taxon>Actinomycetota</taxon>
        <taxon>Actinomycetes</taxon>
        <taxon>Kitasatosporales</taxon>
        <taxon>Streptomycetaceae</taxon>
        <taxon>Streptomyces</taxon>
    </lineage>
</organism>
<dbReference type="InterPro" id="IPR051908">
    <property type="entry name" value="Ribosomal_N-acetyltransferase"/>
</dbReference>
<dbReference type="RefSeq" id="WP_344561402.1">
    <property type="nucleotide sequence ID" value="NZ_BAAARJ010000001.1"/>
</dbReference>
<proteinExistence type="predicted"/>
<dbReference type="SUPFAM" id="SSF55729">
    <property type="entry name" value="Acyl-CoA N-acyltransferases (Nat)"/>
    <property type="match status" value="1"/>
</dbReference>
<name>A0ABN3PST5_9ACTN</name>
<dbReference type="PANTHER" id="PTHR43441">
    <property type="entry name" value="RIBOSOMAL-PROTEIN-SERINE ACETYLTRANSFERASE"/>
    <property type="match status" value="1"/>
</dbReference>
<feature type="region of interest" description="Disordered" evidence="1">
    <location>
        <begin position="1"/>
        <end position="30"/>
    </location>
</feature>
<protein>
    <recommendedName>
        <fullName evidence="2">N-acetyltransferase domain-containing protein</fullName>
    </recommendedName>
</protein>
<feature type="region of interest" description="Disordered" evidence="1">
    <location>
        <begin position="46"/>
        <end position="83"/>
    </location>
</feature>
<dbReference type="Gene3D" id="3.40.630.30">
    <property type="match status" value="1"/>
</dbReference>
<evidence type="ECO:0000259" key="2">
    <source>
        <dbReference type="Pfam" id="PF13302"/>
    </source>
</evidence>
<dbReference type="InterPro" id="IPR000182">
    <property type="entry name" value="GNAT_dom"/>
</dbReference>
<evidence type="ECO:0000313" key="4">
    <source>
        <dbReference type="Proteomes" id="UP001501447"/>
    </source>
</evidence>
<keyword evidence="4" id="KW-1185">Reference proteome</keyword>
<gene>
    <name evidence="3" type="ORF">GCM10009863_03620</name>
</gene>
<reference evidence="3 4" key="1">
    <citation type="journal article" date="2019" name="Int. J. Syst. Evol. Microbiol.">
        <title>The Global Catalogue of Microorganisms (GCM) 10K type strain sequencing project: providing services to taxonomists for standard genome sequencing and annotation.</title>
        <authorList>
            <consortium name="The Broad Institute Genomics Platform"/>
            <consortium name="The Broad Institute Genome Sequencing Center for Infectious Disease"/>
            <person name="Wu L."/>
            <person name="Ma J."/>
        </authorList>
    </citation>
    <scope>NUCLEOTIDE SEQUENCE [LARGE SCALE GENOMIC DNA]</scope>
    <source>
        <strain evidence="3 4">JCM 16373</strain>
    </source>
</reference>
<accession>A0ABN3PST5</accession>
<dbReference type="PANTHER" id="PTHR43441:SF6">
    <property type="entry name" value="N-ACETYLTRANSFERASE DOMAIN-CONTAINING PROTEIN"/>
    <property type="match status" value="1"/>
</dbReference>
<feature type="compositionally biased region" description="Basic and acidic residues" evidence="1">
    <location>
        <begin position="1"/>
        <end position="12"/>
    </location>
</feature>
<comment type="caution">
    <text evidence="3">The sequence shown here is derived from an EMBL/GenBank/DDBJ whole genome shotgun (WGS) entry which is preliminary data.</text>
</comment>
<dbReference type="InterPro" id="IPR016181">
    <property type="entry name" value="Acyl_CoA_acyltransferase"/>
</dbReference>
<evidence type="ECO:0000256" key="1">
    <source>
        <dbReference type="SAM" id="MobiDB-lite"/>
    </source>
</evidence>
<dbReference type="Pfam" id="PF13302">
    <property type="entry name" value="Acetyltransf_3"/>
    <property type="match status" value="1"/>
</dbReference>
<feature type="compositionally biased region" description="Basic and acidic residues" evidence="1">
    <location>
        <begin position="56"/>
        <end position="66"/>
    </location>
</feature>
<sequence>MLHPMTPREARRVVAGAPEEADSWGPEQPDAMDVKGAADFLAACAAGDDPSPFGNHEIRRRTDDRAVGGIGFTGPPRETGSATVGYSLNSSARGRGYAAESLCGPLAFAWAQEIALVGADADRENAASQRVLLAAGMHRGEDHRVVYFELTAPGQTSCPGRAR</sequence>
<dbReference type="Proteomes" id="UP001501447">
    <property type="component" value="Unassembled WGS sequence"/>
</dbReference>
<feature type="domain" description="N-acetyltransferase" evidence="2">
    <location>
        <begin position="2"/>
        <end position="138"/>
    </location>
</feature>
<dbReference type="EMBL" id="BAAARJ010000001">
    <property type="protein sequence ID" value="GAA2593764.1"/>
    <property type="molecule type" value="Genomic_DNA"/>
</dbReference>